<dbReference type="GO" id="GO:0003677">
    <property type="term" value="F:DNA binding"/>
    <property type="evidence" value="ECO:0007669"/>
    <property type="project" value="UniProtKB-KW"/>
</dbReference>
<dbReference type="InterPro" id="IPR036390">
    <property type="entry name" value="WH_DNA-bd_sf"/>
</dbReference>
<evidence type="ECO:0000256" key="3">
    <source>
        <dbReference type="ARBA" id="ARBA00023163"/>
    </source>
</evidence>
<dbReference type="PANTHER" id="PTHR30363">
    <property type="entry name" value="HTH-TYPE TRANSCRIPTIONAL REGULATOR SRLR-RELATED"/>
    <property type="match status" value="1"/>
</dbReference>
<dbReference type="SMART" id="SM01134">
    <property type="entry name" value="DeoRC"/>
    <property type="match status" value="1"/>
</dbReference>
<dbReference type="PROSITE" id="PS51000">
    <property type="entry name" value="HTH_DEOR_2"/>
    <property type="match status" value="1"/>
</dbReference>
<dbReference type="Proteomes" id="UP000217182">
    <property type="component" value="Chromosome"/>
</dbReference>
<evidence type="ECO:0000256" key="2">
    <source>
        <dbReference type="ARBA" id="ARBA00023125"/>
    </source>
</evidence>
<reference evidence="5 6" key="1">
    <citation type="submission" date="2016-01" db="EMBL/GenBank/DDBJ databases">
        <authorList>
            <person name="Oliw E.H."/>
        </authorList>
    </citation>
    <scope>NUCLEOTIDE SEQUENCE [LARGE SCALE GENOMIC DNA]</scope>
    <source>
        <strain evidence="5 6">FRB97</strain>
    </source>
</reference>
<dbReference type="InterPro" id="IPR014036">
    <property type="entry name" value="DeoR-like_C"/>
</dbReference>
<dbReference type="PANTHER" id="PTHR30363:SF44">
    <property type="entry name" value="AGA OPERON TRANSCRIPTIONAL REPRESSOR-RELATED"/>
    <property type="match status" value="1"/>
</dbReference>
<organism evidence="5 6">
    <name type="scientific">Gibbsiella quercinecans</name>
    <dbReference type="NCBI Taxonomy" id="929813"/>
    <lineage>
        <taxon>Bacteria</taxon>
        <taxon>Pseudomonadati</taxon>
        <taxon>Pseudomonadota</taxon>
        <taxon>Gammaproteobacteria</taxon>
        <taxon>Enterobacterales</taxon>
        <taxon>Yersiniaceae</taxon>
        <taxon>Gibbsiella</taxon>
    </lineage>
</organism>
<dbReference type="SUPFAM" id="SSF100950">
    <property type="entry name" value="NagB/RpiA/CoA transferase-like"/>
    <property type="match status" value="1"/>
</dbReference>
<evidence type="ECO:0000259" key="4">
    <source>
        <dbReference type="PROSITE" id="PS51000"/>
    </source>
</evidence>
<accession>A0A250AZ33</accession>
<dbReference type="Gene3D" id="1.10.10.10">
    <property type="entry name" value="Winged helix-like DNA-binding domain superfamily/Winged helix DNA-binding domain"/>
    <property type="match status" value="1"/>
</dbReference>
<evidence type="ECO:0000313" key="5">
    <source>
        <dbReference type="EMBL" id="ATA19164.1"/>
    </source>
</evidence>
<dbReference type="PRINTS" id="PR00037">
    <property type="entry name" value="HTHLACR"/>
</dbReference>
<evidence type="ECO:0000256" key="1">
    <source>
        <dbReference type="ARBA" id="ARBA00023015"/>
    </source>
</evidence>
<proteinExistence type="predicted"/>
<sequence length="285" mass="30664">MPNNKSPADEAAEHRTLHRQRLMAEARQREILSALNARGTISAAGLAHALAVSVMTIRRDLIELEAAGKLTRIHGGAVAPEHGAAVAMDSIEPSFEARLLLRNEAKQRIAIVAAAVASHYRSVALDVGTTTFLMAQRLVGCSRMKVFTNSVRIAHALNNTQPDVYLSGGRVRLDEMSMGGPTAVQRFAALWFDVAFIGVSGLTPDGIYDYSFEDAELKRVYLRCSDFTVVLCDCAKFQRMSLVHLSALDGINMLITEDAPPPSVAAALEAAKVQVVIAPPLAGDC</sequence>
<dbReference type="GO" id="GO:0003700">
    <property type="term" value="F:DNA-binding transcription factor activity"/>
    <property type="evidence" value="ECO:0007669"/>
    <property type="project" value="InterPro"/>
</dbReference>
<dbReference type="AlphaFoldDB" id="A0A250AZ33"/>
<dbReference type="InterPro" id="IPR036388">
    <property type="entry name" value="WH-like_DNA-bd_sf"/>
</dbReference>
<keyword evidence="3" id="KW-0804">Transcription</keyword>
<feature type="domain" description="HTH deoR-type" evidence="4">
    <location>
        <begin position="24"/>
        <end position="79"/>
    </location>
</feature>
<protein>
    <submittedName>
        <fullName evidence="5">DeoR family transcriptional regulator</fullName>
    </submittedName>
</protein>
<keyword evidence="2" id="KW-0238">DNA-binding</keyword>
<keyword evidence="6" id="KW-1185">Reference proteome</keyword>
<dbReference type="RefSeq" id="WP_095845765.1">
    <property type="nucleotide sequence ID" value="NZ_CP014136.1"/>
</dbReference>
<dbReference type="SUPFAM" id="SSF46785">
    <property type="entry name" value="Winged helix' DNA-binding domain"/>
    <property type="match status" value="1"/>
</dbReference>
<dbReference type="SMART" id="SM00420">
    <property type="entry name" value="HTH_DEOR"/>
    <property type="match status" value="1"/>
</dbReference>
<dbReference type="InterPro" id="IPR050313">
    <property type="entry name" value="Carb_Metab_HTH_regulators"/>
</dbReference>
<evidence type="ECO:0000313" key="6">
    <source>
        <dbReference type="Proteomes" id="UP000217182"/>
    </source>
</evidence>
<dbReference type="OrthoDB" id="31600at2"/>
<dbReference type="PROSITE" id="PS00894">
    <property type="entry name" value="HTH_DEOR_1"/>
    <property type="match status" value="1"/>
</dbReference>
<dbReference type="InterPro" id="IPR037171">
    <property type="entry name" value="NagB/RpiA_transferase-like"/>
</dbReference>
<keyword evidence="1" id="KW-0805">Transcription regulation</keyword>
<dbReference type="Pfam" id="PF08220">
    <property type="entry name" value="HTH_DeoR"/>
    <property type="match status" value="1"/>
</dbReference>
<gene>
    <name evidence="5" type="ORF">AWC35_07260</name>
</gene>
<dbReference type="Pfam" id="PF00455">
    <property type="entry name" value="DeoRC"/>
    <property type="match status" value="1"/>
</dbReference>
<name>A0A250AZ33_9GAMM</name>
<dbReference type="InterPro" id="IPR018356">
    <property type="entry name" value="Tscrpt_reg_HTH_DeoR_CS"/>
</dbReference>
<dbReference type="KEGG" id="gqu:AWC35_07260"/>
<dbReference type="InterPro" id="IPR001034">
    <property type="entry name" value="DeoR_HTH"/>
</dbReference>
<dbReference type="EMBL" id="CP014136">
    <property type="protein sequence ID" value="ATA19164.1"/>
    <property type="molecule type" value="Genomic_DNA"/>
</dbReference>